<keyword evidence="2" id="KW-0012">Acyltransferase</keyword>
<reference evidence="5" key="2">
    <citation type="submission" date="2020-09" db="EMBL/GenBank/DDBJ databases">
        <authorList>
            <person name="Sun Q."/>
            <person name="Zhou Y."/>
        </authorList>
    </citation>
    <scope>NUCLEOTIDE SEQUENCE</scope>
    <source>
        <strain evidence="5">CGMCC 1.15758</strain>
    </source>
</reference>
<accession>A0A8J3E9Q5</accession>
<dbReference type="PROSITE" id="PS51186">
    <property type="entry name" value="GNAT"/>
    <property type="match status" value="1"/>
</dbReference>
<keyword evidence="1" id="KW-0808">Transferase</keyword>
<evidence type="ECO:0000256" key="1">
    <source>
        <dbReference type="ARBA" id="ARBA00022679"/>
    </source>
</evidence>
<name>A0A8J3E9Q5_9GAMM</name>
<comment type="similarity">
    <text evidence="3">Belongs to the acetyltransferase family. RimI subfamily.</text>
</comment>
<dbReference type="EC" id="2.3.1.266" evidence="3"/>
<evidence type="ECO:0000313" key="6">
    <source>
        <dbReference type="Proteomes" id="UP000636949"/>
    </source>
</evidence>
<dbReference type="GO" id="GO:0008999">
    <property type="term" value="F:protein-N-terminal-alanine acetyltransferase activity"/>
    <property type="evidence" value="ECO:0007669"/>
    <property type="project" value="UniProtKB-EC"/>
</dbReference>
<organism evidence="5 6">
    <name type="scientific">Cysteiniphilum litorale</name>
    <dbReference type="NCBI Taxonomy" id="2056700"/>
    <lineage>
        <taxon>Bacteria</taxon>
        <taxon>Pseudomonadati</taxon>
        <taxon>Pseudomonadota</taxon>
        <taxon>Gammaproteobacteria</taxon>
        <taxon>Thiotrichales</taxon>
        <taxon>Fastidiosibacteraceae</taxon>
        <taxon>Cysteiniphilum</taxon>
    </lineage>
</organism>
<dbReference type="PANTHER" id="PTHR23091">
    <property type="entry name" value="N-TERMINAL ACETYLTRANSFERASE"/>
    <property type="match status" value="1"/>
</dbReference>
<dbReference type="PANTHER" id="PTHR23091:SF4">
    <property type="entry name" value="N-TERMINAL AMINO-ACID N(ALPHA)-ACETYLTRANSFERASE NATA"/>
    <property type="match status" value="1"/>
</dbReference>
<dbReference type="AlphaFoldDB" id="A0A8J3E9Q5"/>
<proteinExistence type="inferred from homology"/>
<dbReference type="InterPro" id="IPR045047">
    <property type="entry name" value="Ard1-like"/>
</dbReference>
<dbReference type="SUPFAM" id="SSF55729">
    <property type="entry name" value="Acyl-CoA N-acyltransferases (Nat)"/>
    <property type="match status" value="1"/>
</dbReference>
<comment type="subcellular location">
    <subcellularLocation>
        <location evidence="3">Cytoplasm</location>
    </subcellularLocation>
</comment>
<dbReference type="GO" id="GO:0031415">
    <property type="term" value="C:NatA complex"/>
    <property type="evidence" value="ECO:0007669"/>
    <property type="project" value="InterPro"/>
</dbReference>
<gene>
    <name evidence="5" type="ORF">GCM10010995_18410</name>
</gene>
<dbReference type="Gene3D" id="3.40.630.30">
    <property type="match status" value="1"/>
</dbReference>
<comment type="function">
    <text evidence="3">Acetylates the N-terminal alanine of ribosomal protein bS18.</text>
</comment>
<comment type="caution">
    <text evidence="5">The sequence shown here is derived from an EMBL/GenBank/DDBJ whole genome shotgun (WGS) entry which is preliminary data.</text>
</comment>
<dbReference type="CDD" id="cd04301">
    <property type="entry name" value="NAT_SF"/>
    <property type="match status" value="1"/>
</dbReference>
<dbReference type="Pfam" id="PF00583">
    <property type="entry name" value="Acetyltransf_1"/>
    <property type="match status" value="1"/>
</dbReference>
<sequence length="148" mass="17011">MTINIRLAQTKDVPALIEIENALFNGDKLSKAQFYYHIRSLKNELFVAYEHHEITGYILLFIHRHSARIYSLAVSPNHQGKGIACELMMHTIHHLGANIRNVFLEVNTNNLKAIHLYQKLGFGVSKTIHNYYDNGDSAYRMKKALTQT</sequence>
<dbReference type="RefSeq" id="WP_170137211.1">
    <property type="nucleotide sequence ID" value="NZ_BMJS01000021.1"/>
</dbReference>
<dbReference type="EMBL" id="BMJS01000021">
    <property type="protein sequence ID" value="GGG01278.1"/>
    <property type="molecule type" value="Genomic_DNA"/>
</dbReference>
<evidence type="ECO:0000259" key="4">
    <source>
        <dbReference type="PROSITE" id="PS51186"/>
    </source>
</evidence>
<feature type="domain" description="N-acetyltransferase" evidence="4">
    <location>
        <begin position="3"/>
        <end position="146"/>
    </location>
</feature>
<dbReference type="InterPro" id="IPR000182">
    <property type="entry name" value="GNAT_dom"/>
</dbReference>
<keyword evidence="3" id="KW-0963">Cytoplasm</keyword>
<protein>
    <recommendedName>
        <fullName evidence="3">[Ribosomal protein bS18]-alanine N-acetyltransferase</fullName>
        <ecNumber evidence="3">2.3.1.266</ecNumber>
    </recommendedName>
</protein>
<dbReference type="InterPro" id="IPR016181">
    <property type="entry name" value="Acyl_CoA_acyltransferase"/>
</dbReference>
<dbReference type="Proteomes" id="UP000636949">
    <property type="component" value="Unassembled WGS sequence"/>
</dbReference>
<evidence type="ECO:0000256" key="2">
    <source>
        <dbReference type="ARBA" id="ARBA00023315"/>
    </source>
</evidence>
<reference evidence="5" key="1">
    <citation type="journal article" date="2014" name="Int. J. Syst. Evol. Microbiol.">
        <title>Complete genome sequence of Corynebacterium casei LMG S-19264T (=DSM 44701T), isolated from a smear-ripened cheese.</title>
        <authorList>
            <consortium name="US DOE Joint Genome Institute (JGI-PGF)"/>
            <person name="Walter F."/>
            <person name="Albersmeier A."/>
            <person name="Kalinowski J."/>
            <person name="Ruckert C."/>
        </authorList>
    </citation>
    <scope>NUCLEOTIDE SEQUENCE</scope>
    <source>
        <strain evidence="5">CGMCC 1.15758</strain>
    </source>
</reference>
<dbReference type="NCBIfam" id="TIGR01575">
    <property type="entry name" value="rimI"/>
    <property type="match status" value="1"/>
</dbReference>
<dbReference type="InterPro" id="IPR006464">
    <property type="entry name" value="AcTrfase_RimI/Ard1"/>
</dbReference>
<evidence type="ECO:0000313" key="5">
    <source>
        <dbReference type="EMBL" id="GGG01278.1"/>
    </source>
</evidence>
<comment type="catalytic activity">
    <reaction evidence="3">
        <text>N-terminal L-alanyl-[ribosomal protein bS18] + acetyl-CoA = N-terminal N(alpha)-acetyl-L-alanyl-[ribosomal protein bS18] + CoA + H(+)</text>
        <dbReference type="Rhea" id="RHEA:43756"/>
        <dbReference type="Rhea" id="RHEA-COMP:10676"/>
        <dbReference type="Rhea" id="RHEA-COMP:10677"/>
        <dbReference type="ChEBI" id="CHEBI:15378"/>
        <dbReference type="ChEBI" id="CHEBI:57287"/>
        <dbReference type="ChEBI" id="CHEBI:57288"/>
        <dbReference type="ChEBI" id="CHEBI:64718"/>
        <dbReference type="ChEBI" id="CHEBI:83683"/>
        <dbReference type="EC" id="2.3.1.266"/>
    </reaction>
</comment>
<keyword evidence="6" id="KW-1185">Reference proteome</keyword>
<evidence type="ECO:0000256" key="3">
    <source>
        <dbReference type="RuleBase" id="RU363094"/>
    </source>
</evidence>